<dbReference type="AlphaFoldDB" id="A0A1F6CGZ4"/>
<dbReference type="Pfam" id="PF02597">
    <property type="entry name" value="ThiS"/>
    <property type="match status" value="1"/>
</dbReference>
<evidence type="ECO:0000313" key="6">
    <source>
        <dbReference type="EMBL" id="OGG48445.1"/>
    </source>
</evidence>
<dbReference type="InterPro" id="IPR003749">
    <property type="entry name" value="ThiS/MoaD-like"/>
</dbReference>
<reference evidence="6 7" key="1">
    <citation type="journal article" date="2016" name="Nat. Commun.">
        <title>Thousands of microbial genomes shed light on interconnected biogeochemical processes in an aquifer system.</title>
        <authorList>
            <person name="Anantharaman K."/>
            <person name="Brown C.T."/>
            <person name="Hug L.A."/>
            <person name="Sharon I."/>
            <person name="Castelle C.J."/>
            <person name="Probst A.J."/>
            <person name="Thomas B.C."/>
            <person name="Singh A."/>
            <person name="Wilkins M.J."/>
            <person name="Karaoz U."/>
            <person name="Brodie E.L."/>
            <person name="Williams K.H."/>
            <person name="Hubbard S.S."/>
            <person name="Banfield J.F."/>
        </authorList>
    </citation>
    <scope>NUCLEOTIDE SEQUENCE [LARGE SCALE GENOMIC DNA]</scope>
    <source>
        <strain evidence="7">RIFCSPLOWO2_12_FULL_64_10</strain>
    </source>
</reference>
<keyword evidence="2" id="KW-0547">Nucleotide-binding</keyword>
<dbReference type="PANTHER" id="PTHR33359">
    <property type="entry name" value="MOLYBDOPTERIN SYNTHASE SULFUR CARRIER SUBUNIT"/>
    <property type="match status" value="1"/>
</dbReference>
<dbReference type="EMBL" id="MFKF01000248">
    <property type="protein sequence ID" value="OGG48445.1"/>
    <property type="molecule type" value="Genomic_DNA"/>
</dbReference>
<dbReference type="InterPro" id="IPR044672">
    <property type="entry name" value="MOCS2A"/>
</dbReference>
<dbReference type="Gene3D" id="3.10.20.30">
    <property type="match status" value="1"/>
</dbReference>
<gene>
    <name evidence="6" type="ORF">A3F84_25665</name>
</gene>
<dbReference type="Proteomes" id="UP000178606">
    <property type="component" value="Unassembled WGS sequence"/>
</dbReference>
<name>A0A1F6CGZ4_HANXR</name>
<comment type="caution">
    <text evidence="6">The sequence shown here is derived from an EMBL/GenBank/DDBJ whole genome shotgun (WGS) entry which is preliminary data.</text>
</comment>
<keyword evidence="3" id="KW-0501">Molybdenum cofactor biosynthesis</keyword>
<evidence type="ECO:0000256" key="3">
    <source>
        <dbReference type="ARBA" id="ARBA00023150"/>
    </source>
</evidence>
<sequence>MKIKALFFASCRDIVKNREIELEVPEGATAAEVLNQLCQTYPRLSDLRGRMALSVNEDYAAPESILRPGDTLALIPPVSGG</sequence>
<evidence type="ECO:0000256" key="1">
    <source>
        <dbReference type="ARBA" id="ARBA00005046"/>
    </source>
</evidence>
<comment type="pathway">
    <text evidence="1">Cofactor biosynthesis; molybdopterin biosynthesis.</text>
</comment>
<dbReference type="FunFam" id="3.10.20.30:FF:000010">
    <property type="entry name" value="Molybdopterin synthase sulfur carrier subunit"/>
    <property type="match status" value="1"/>
</dbReference>
<comment type="similarity">
    <text evidence="4">Belongs to the MoaD family.</text>
</comment>
<dbReference type="UniPathway" id="UPA00344"/>
<dbReference type="InterPro" id="IPR012675">
    <property type="entry name" value="Beta-grasp_dom_sf"/>
</dbReference>
<evidence type="ECO:0000256" key="2">
    <source>
        <dbReference type="ARBA" id="ARBA00022741"/>
    </source>
</evidence>
<dbReference type="InterPro" id="IPR016155">
    <property type="entry name" value="Mopterin_synth/thiamin_S_b"/>
</dbReference>
<evidence type="ECO:0000256" key="5">
    <source>
        <dbReference type="ARBA" id="ARBA00024247"/>
    </source>
</evidence>
<evidence type="ECO:0000313" key="7">
    <source>
        <dbReference type="Proteomes" id="UP000178606"/>
    </source>
</evidence>
<dbReference type="NCBIfam" id="TIGR01682">
    <property type="entry name" value="moaD"/>
    <property type="match status" value="1"/>
</dbReference>
<dbReference type="CDD" id="cd00754">
    <property type="entry name" value="Ubl_MoaD"/>
    <property type="match status" value="1"/>
</dbReference>
<accession>A0A1F6CGZ4</accession>
<organism evidence="6 7">
    <name type="scientific">Handelsmanbacteria sp. (strain RIFCSPLOWO2_12_FULL_64_10)</name>
    <dbReference type="NCBI Taxonomy" id="1817868"/>
    <lineage>
        <taxon>Bacteria</taxon>
        <taxon>Candidatus Handelsmaniibacteriota</taxon>
    </lineage>
</organism>
<dbReference type="GO" id="GO:0006777">
    <property type="term" value="P:Mo-molybdopterin cofactor biosynthetic process"/>
    <property type="evidence" value="ECO:0007669"/>
    <property type="project" value="UniProtKB-KW"/>
</dbReference>
<dbReference type="GO" id="GO:1990133">
    <property type="term" value="C:molybdopterin adenylyltransferase complex"/>
    <property type="evidence" value="ECO:0007669"/>
    <property type="project" value="TreeGrafter"/>
</dbReference>
<dbReference type="GO" id="GO:0000166">
    <property type="term" value="F:nucleotide binding"/>
    <property type="evidence" value="ECO:0007669"/>
    <property type="project" value="UniProtKB-KW"/>
</dbReference>
<evidence type="ECO:0000256" key="4">
    <source>
        <dbReference type="ARBA" id="ARBA00024200"/>
    </source>
</evidence>
<proteinExistence type="inferred from homology"/>
<dbReference type="PANTHER" id="PTHR33359:SF1">
    <property type="entry name" value="MOLYBDOPTERIN SYNTHASE SULFUR CARRIER SUBUNIT"/>
    <property type="match status" value="1"/>
</dbReference>
<protein>
    <recommendedName>
        <fullName evidence="5">Molybdopterin synthase sulfur carrier subunit</fullName>
    </recommendedName>
</protein>
<dbReference type="SUPFAM" id="SSF54285">
    <property type="entry name" value="MoaD/ThiS"/>
    <property type="match status" value="1"/>
</dbReference>